<organism evidence="2 3">
    <name type="scientific">Lactuca virosa</name>
    <dbReference type="NCBI Taxonomy" id="75947"/>
    <lineage>
        <taxon>Eukaryota</taxon>
        <taxon>Viridiplantae</taxon>
        <taxon>Streptophyta</taxon>
        <taxon>Embryophyta</taxon>
        <taxon>Tracheophyta</taxon>
        <taxon>Spermatophyta</taxon>
        <taxon>Magnoliopsida</taxon>
        <taxon>eudicotyledons</taxon>
        <taxon>Gunneridae</taxon>
        <taxon>Pentapetalae</taxon>
        <taxon>asterids</taxon>
        <taxon>campanulids</taxon>
        <taxon>Asterales</taxon>
        <taxon>Asteraceae</taxon>
        <taxon>Cichorioideae</taxon>
        <taxon>Cichorieae</taxon>
        <taxon>Lactucinae</taxon>
        <taxon>Lactuca</taxon>
    </lineage>
</organism>
<dbReference type="AlphaFoldDB" id="A0AAU9P3K9"/>
<dbReference type="GO" id="GO:0006283">
    <property type="term" value="P:transcription-coupled nucleotide-excision repair"/>
    <property type="evidence" value="ECO:0007669"/>
    <property type="project" value="InterPro"/>
</dbReference>
<dbReference type="GO" id="GO:0031464">
    <property type="term" value="C:Cul4A-RING E3 ubiquitin ligase complex"/>
    <property type="evidence" value="ECO:0007669"/>
    <property type="project" value="TreeGrafter"/>
</dbReference>
<dbReference type="Gene3D" id="2.130.10.10">
    <property type="entry name" value="YVTN repeat-like/Quinoprotein amine dehydrogenase"/>
    <property type="match status" value="1"/>
</dbReference>
<keyword evidence="3" id="KW-1185">Reference proteome</keyword>
<dbReference type="InterPro" id="IPR042238">
    <property type="entry name" value="Rad28/ERCC8/Ckn1/ATCSA-1"/>
</dbReference>
<dbReference type="GO" id="GO:0043161">
    <property type="term" value="P:proteasome-mediated ubiquitin-dependent protein catabolic process"/>
    <property type="evidence" value="ECO:0007669"/>
    <property type="project" value="TreeGrafter"/>
</dbReference>
<evidence type="ECO:0000313" key="2">
    <source>
        <dbReference type="EMBL" id="CAH1444790.1"/>
    </source>
</evidence>
<gene>
    <name evidence="2" type="ORF">LVIROSA_LOCUS30598</name>
</gene>
<name>A0AAU9P3K9_9ASTR</name>
<dbReference type="PANTHER" id="PTHR46202">
    <property type="entry name" value="DNA EXCISION REPAIR PROTEIN ERCC-8"/>
    <property type="match status" value="1"/>
</dbReference>
<dbReference type="GO" id="GO:0000109">
    <property type="term" value="C:nucleotide-excision repair complex"/>
    <property type="evidence" value="ECO:0007669"/>
    <property type="project" value="TreeGrafter"/>
</dbReference>
<evidence type="ECO:0000256" key="1">
    <source>
        <dbReference type="SAM" id="MobiDB-lite"/>
    </source>
</evidence>
<accession>A0AAU9P3K9</accession>
<feature type="region of interest" description="Disordered" evidence="1">
    <location>
        <begin position="222"/>
        <end position="242"/>
    </location>
</feature>
<protein>
    <submittedName>
        <fullName evidence="2">Uncharacterized protein</fullName>
    </submittedName>
</protein>
<dbReference type="PANTHER" id="PTHR46202:SF1">
    <property type="entry name" value="DNA EXCISION REPAIR PROTEIN ERCC-8"/>
    <property type="match status" value="1"/>
</dbReference>
<dbReference type="InterPro" id="IPR015943">
    <property type="entry name" value="WD40/YVTN_repeat-like_dom_sf"/>
</dbReference>
<reference evidence="2 3" key="1">
    <citation type="submission" date="2022-01" db="EMBL/GenBank/DDBJ databases">
        <authorList>
            <person name="Xiong W."/>
            <person name="Schranz E."/>
        </authorList>
    </citation>
    <scope>NUCLEOTIDE SEQUENCE [LARGE SCALE GENOMIC DNA]</scope>
</reference>
<dbReference type="EMBL" id="CAKMRJ010005523">
    <property type="protein sequence ID" value="CAH1444790.1"/>
    <property type="molecule type" value="Genomic_DNA"/>
</dbReference>
<dbReference type="Proteomes" id="UP001157418">
    <property type="component" value="Unassembled WGS sequence"/>
</dbReference>
<comment type="caution">
    <text evidence="2">The sequence shown here is derived from an EMBL/GenBank/DDBJ whole genome shotgun (WGS) entry which is preliminary data.</text>
</comment>
<proteinExistence type="predicted"/>
<dbReference type="GO" id="GO:0000209">
    <property type="term" value="P:protein polyubiquitination"/>
    <property type="evidence" value="ECO:0007669"/>
    <property type="project" value="TreeGrafter"/>
</dbReference>
<sequence length="372" mass="41412">MLTQSTRTVPSGASIKEIIPPVVVVVVVMRQFNEIPLILASFCFKTSWPDKSSSIFGVASLSQERYLLSGASDTSLAVYDIQRATDYEGGGLIAKHKPILHVDKQHQNDLKYAISIAIWYPIDTGPLMNSWEDSSDSAVFTSTNSPSGIVEADTAFVSMVNGRNEEKLTSGVYAGAKIHYIFQSIFVSRLEIYHINTSHPNFIGGNKSVEVASHQVRSYRLGSTTPRTTDGEYSEASGSNRRSTAIVVRSPTNGMVPDQGIPFRTSHDIVGRAVEENEAPQRVYSKIVNIRLSKFHISELPSLNDKLEKFLDHLDHTYYITYVSIYMNSDVLLNVVDCVINKNFFVSANVQVITCHLHPVDNNKSFDMEDFF</sequence>
<evidence type="ECO:0000313" key="3">
    <source>
        <dbReference type="Proteomes" id="UP001157418"/>
    </source>
</evidence>